<keyword evidence="1" id="KW-1133">Transmembrane helix</keyword>
<reference evidence="3 4" key="1">
    <citation type="submission" date="2023-09" db="EMBL/GenBank/DDBJ databases">
        <authorList>
            <person name="Rey-Velasco X."/>
        </authorList>
    </citation>
    <scope>NUCLEOTIDE SEQUENCE [LARGE SCALE GENOMIC DNA]</scope>
    <source>
        <strain evidence="3 4">F363</strain>
    </source>
</reference>
<feature type="transmembrane region" description="Helical" evidence="1">
    <location>
        <begin position="183"/>
        <end position="202"/>
    </location>
</feature>
<feature type="transmembrane region" description="Helical" evidence="1">
    <location>
        <begin position="49"/>
        <end position="70"/>
    </location>
</feature>
<keyword evidence="1" id="KW-0812">Transmembrane</keyword>
<feature type="domain" description="CAAX prenyl protease 2/Lysostaphin resistance protein A-like" evidence="2">
    <location>
        <begin position="126"/>
        <end position="219"/>
    </location>
</feature>
<feature type="transmembrane region" description="Helical" evidence="1">
    <location>
        <begin position="125"/>
        <end position="146"/>
    </location>
</feature>
<evidence type="ECO:0000256" key="1">
    <source>
        <dbReference type="SAM" id="Phobius"/>
    </source>
</evidence>
<feature type="transmembrane region" description="Helical" evidence="1">
    <location>
        <begin position="158"/>
        <end position="177"/>
    </location>
</feature>
<feature type="transmembrane region" description="Helical" evidence="1">
    <location>
        <begin position="256"/>
        <end position="274"/>
    </location>
</feature>
<feature type="transmembrane region" description="Helical" evidence="1">
    <location>
        <begin position="91"/>
        <end position="113"/>
    </location>
</feature>
<evidence type="ECO:0000313" key="4">
    <source>
        <dbReference type="Proteomes" id="UP001262889"/>
    </source>
</evidence>
<sequence length="287" mass="32946">MNKKSSYRGWLRILLIIFPYLFIVSIFQFIGSLLMGFKFSDLEIEQSPVQRLVIQLFSFLGTLLVVGLFLKLIDKEKFVDIGFRIKNSFRSFWAGFAIGAIIMFLGFGILEVLGQIHFQKINFSLNQIVISILTFLLVSLTEEILLRGYVLRNLMYSFNKYIALILSAVLFSLMHGFNPNIDIIGFANIFLAGILLGITYIHTKNLWFPIALHFSWNFFQTILGFNVSGQNTYSVIKFGMDEKTYLNGGDFGFEGSVLSLLSIIIVIAIIIIHYRRKRHLIYSTENQ</sequence>
<keyword evidence="4" id="KW-1185">Reference proteome</keyword>
<feature type="transmembrane region" description="Helical" evidence="1">
    <location>
        <begin position="214"/>
        <end position="236"/>
    </location>
</feature>
<evidence type="ECO:0000259" key="2">
    <source>
        <dbReference type="Pfam" id="PF02517"/>
    </source>
</evidence>
<keyword evidence="1" id="KW-0472">Membrane</keyword>
<organism evidence="3 4">
    <name type="scientific">Autumnicola tepida</name>
    <dbReference type="NCBI Taxonomy" id="3075595"/>
    <lineage>
        <taxon>Bacteria</taxon>
        <taxon>Pseudomonadati</taxon>
        <taxon>Bacteroidota</taxon>
        <taxon>Flavobacteriia</taxon>
        <taxon>Flavobacteriales</taxon>
        <taxon>Flavobacteriaceae</taxon>
        <taxon>Autumnicola</taxon>
    </lineage>
</organism>
<dbReference type="InterPro" id="IPR003675">
    <property type="entry name" value="Rce1/LyrA-like_dom"/>
</dbReference>
<evidence type="ECO:0000313" key="3">
    <source>
        <dbReference type="EMBL" id="MDT0644921.1"/>
    </source>
</evidence>
<dbReference type="EMBL" id="JAVRHQ010000044">
    <property type="protein sequence ID" value="MDT0644921.1"/>
    <property type="molecule type" value="Genomic_DNA"/>
</dbReference>
<feature type="transmembrane region" description="Helical" evidence="1">
    <location>
        <begin position="12"/>
        <end position="37"/>
    </location>
</feature>
<protein>
    <submittedName>
        <fullName evidence="3">Type II CAAX endopeptidase family protein</fullName>
    </submittedName>
</protein>
<dbReference type="Pfam" id="PF02517">
    <property type="entry name" value="Rce1-like"/>
    <property type="match status" value="1"/>
</dbReference>
<gene>
    <name evidence="3" type="ORF">RM553_18935</name>
</gene>
<dbReference type="RefSeq" id="WP_311536536.1">
    <property type="nucleotide sequence ID" value="NZ_JAVRHQ010000044.1"/>
</dbReference>
<comment type="caution">
    <text evidence="3">The sequence shown here is derived from an EMBL/GenBank/DDBJ whole genome shotgun (WGS) entry which is preliminary data.</text>
</comment>
<name>A0ABU3CF42_9FLAO</name>
<proteinExistence type="predicted"/>
<dbReference type="PANTHER" id="PTHR39430:SF1">
    <property type="entry name" value="PROTEASE"/>
    <property type="match status" value="1"/>
</dbReference>
<dbReference type="Proteomes" id="UP001262889">
    <property type="component" value="Unassembled WGS sequence"/>
</dbReference>
<dbReference type="PANTHER" id="PTHR39430">
    <property type="entry name" value="MEMBRANE-ASSOCIATED PROTEASE-RELATED"/>
    <property type="match status" value="1"/>
</dbReference>
<accession>A0ABU3CF42</accession>